<keyword evidence="1" id="KW-0472">Membrane</keyword>
<dbReference type="Proteomes" id="UP000443153">
    <property type="component" value="Unassembled WGS sequence"/>
</dbReference>
<dbReference type="RefSeq" id="WP_154363062.1">
    <property type="nucleotide sequence ID" value="NZ_CANMYZ010000001.1"/>
</dbReference>
<gene>
    <name evidence="2" type="ORF">GJ691_01540</name>
</gene>
<organism evidence="2 3">
    <name type="scientific">Maribacter luteus</name>
    <dbReference type="NCBI Taxonomy" id="2594478"/>
    <lineage>
        <taxon>Bacteria</taxon>
        <taxon>Pseudomonadati</taxon>
        <taxon>Bacteroidota</taxon>
        <taxon>Flavobacteriia</taxon>
        <taxon>Flavobacteriales</taxon>
        <taxon>Flavobacteriaceae</taxon>
        <taxon>Maribacter</taxon>
    </lineage>
</organism>
<dbReference type="Pfam" id="PF14093">
    <property type="entry name" value="DUF4271"/>
    <property type="match status" value="1"/>
</dbReference>
<feature type="transmembrane region" description="Helical" evidence="1">
    <location>
        <begin position="162"/>
        <end position="182"/>
    </location>
</feature>
<evidence type="ECO:0000256" key="1">
    <source>
        <dbReference type="SAM" id="Phobius"/>
    </source>
</evidence>
<accession>A0A6I2MGI6</accession>
<evidence type="ECO:0000313" key="2">
    <source>
        <dbReference type="EMBL" id="MRX62838.1"/>
    </source>
</evidence>
<dbReference type="InterPro" id="IPR025367">
    <property type="entry name" value="DUF4271"/>
</dbReference>
<protein>
    <submittedName>
        <fullName evidence="2">DUF4271 domain-containing protein</fullName>
    </submittedName>
</protein>
<feature type="transmembrane region" description="Helical" evidence="1">
    <location>
        <begin position="136"/>
        <end position="156"/>
    </location>
</feature>
<feature type="transmembrane region" description="Helical" evidence="1">
    <location>
        <begin position="194"/>
        <end position="216"/>
    </location>
</feature>
<feature type="transmembrane region" description="Helical" evidence="1">
    <location>
        <begin position="13"/>
        <end position="37"/>
    </location>
</feature>
<feature type="transmembrane region" description="Helical" evidence="1">
    <location>
        <begin position="58"/>
        <end position="80"/>
    </location>
</feature>
<dbReference type="AlphaFoldDB" id="A0A6I2MGI6"/>
<dbReference type="OrthoDB" id="1438590at2"/>
<dbReference type="EMBL" id="WKJH01000001">
    <property type="protein sequence ID" value="MRX62838.1"/>
    <property type="molecule type" value="Genomic_DNA"/>
</dbReference>
<keyword evidence="3" id="KW-1185">Reference proteome</keyword>
<feature type="transmembrane region" description="Helical" evidence="1">
    <location>
        <begin position="100"/>
        <end position="124"/>
    </location>
</feature>
<keyword evidence="1" id="KW-1133">Transmembrane helix</keyword>
<sequence length="218" mass="25478">MEAVLRNITPNDWITVLVTLSLVFLVVAKSAFYSRFLNFIILPFNNKYIFMYNKKEKLVNWFNLFWGLFLIINFSIFVYFAKDVFIESTNTPDAKAFPWIIGPLVLFLFVKLGLQLGNAYIFGIQKTITEVVFKKLSYFNYSGMIMFFANIILSYILIDSQIVVYTAILLILLLNIIGWITILRNYQNLITSYFFYFILYLCALEIAPLILIGSYLKN</sequence>
<proteinExistence type="predicted"/>
<reference evidence="2 3" key="1">
    <citation type="submission" date="2019-11" db="EMBL/GenBank/DDBJ databases">
        <title>Maribacter lutea sp. nov., a marine bacterium isolated from intertidal sand.</title>
        <authorList>
            <person name="Liu A."/>
        </authorList>
    </citation>
    <scope>NUCLEOTIDE SEQUENCE [LARGE SCALE GENOMIC DNA]</scope>
    <source>
        <strain evidence="2 3">RZ05</strain>
    </source>
</reference>
<comment type="caution">
    <text evidence="2">The sequence shown here is derived from an EMBL/GenBank/DDBJ whole genome shotgun (WGS) entry which is preliminary data.</text>
</comment>
<name>A0A6I2MGI6_9FLAO</name>
<keyword evidence="1" id="KW-0812">Transmembrane</keyword>
<evidence type="ECO:0000313" key="3">
    <source>
        <dbReference type="Proteomes" id="UP000443153"/>
    </source>
</evidence>